<comment type="caution">
    <text evidence="2">The sequence shown here is derived from an EMBL/GenBank/DDBJ whole genome shotgun (WGS) entry which is preliminary data.</text>
</comment>
<dbReference type="PROSITE" id="PS51257">
    <property type="entry name" value="PROKAR_LIPOPROTEIN"/>
    <property type="match status" value="1"/>
</dbReference>
<name>A0A849VDX3_9GAMM</name>
<dbReference type="InterPro" id="IPR016980">
    <property type="entry name" value="S-AdoMet-dep_MeTrfase_Alr7345"/>
</dbReference>
<dbReference type="PIRSF" id="PIRSF031679">
    <property type="entry name" value="Mtase_Alr7345_prd"/>
    <property type="match status" value="1"/>
</dbReference>
<feature type="chain" id="PRO_5032466028" evidence="1">
    <location>
        <begin position="26"/>
        <end position="278"/>
    </location>
</feature>
<organism evidence="2 3">
    <name type="scientific">Pseudoalteromonas caenipelagi</name>
    <dbReference type="NCBI Taxonomy" id="2726988"/>
    <lineage>
        <taxon>Bacteria</taxon>
        <taxon>Pseudomonadati</taxon>
        <taxon>Pseudomonadota</taxon>
        <taxon>Gammaproteobacteria</taxon>
        <taxon>Alteromonadales</taxon>
        <taxon>Pseudoalteromonadaceae</taxon>
        <taxon>Pseudoalteromonas</taxon>
    </lineage>
</organism>
<dbReference type="AlphaFoldDB" id="A0A849VDX3"/>
<keyword evidence="2" id="KW-0808">Transferase</keyword>
<evidence type="ECO:0000313" key="2">
    <source>
        <dbReference type="EMBL" id="NOU51592.1"/>
    </source>
</evidence>
<keyword evidence="3" id="KW-1185">Reference proteome</keyword>
<dbReference type="GO" id="GO:0032259">
    <property type="term" value="P:methylation"/>
    <property type="evidence" value="ECO:0007669"/>
    <property type="project" value="UniProtKB-KW"/>
</dbReference>
<dbReference type="GO" id="GO:0008168">
    <property type="term" value="F:methyltransferase activity"/>
    <property type="evidence" value="ECO:0007669"/>
    <property type="project" value="UniProtKB-KW"/>
</dbReference>
<accession>A0A849VDX3</accession>
<evidence type="ECO:0000313" key="3">
    <source>
        <dbReference type="Proteomes" id="UP000586305"/>
    </source>
</evidence>
<dbReference type="Gene3D" id="3.40.50.150">
    <property type="entry name" value="Vaccinia Virus protein VP39"/>
    <property type="match status" value="1"/>
</dbReference>
<keyword evidence="2" id="KW-0489">Methyltransferase</keyword>
<proteinExistence type="predicted"/>
<dbReference type="InterPro" id="IPR029063">
    <property type="entry name" value="SAM-dependent_MTases_sf"/>
</dbReference>
<protein>
    <submittedName>
        <fullName evidence="2">Class I SAM-dependent methyltransferase</fullName>
    </submittedName>
</protein>
<dbReference type="SUPFAM" id="SSF53335">
    <property type="entry name" value="S-adenosyl-L-methionine-dependent methyltransferases"/>
    <property type="match status" value="1"/>
</dbReference>
<dbReference type="EMBL" id="JABBPG010000005">
    <property type="protein sequence ID" value="NOU51592.1"/>
    <property type="molecule type" value="Genomic_DNA"/>
</dbReference>
<dbReference type="Proteomes" id="UP000586305">
    <property type="component" value="Unassembled WGS sequence"/>
</dbReference>
<reference evidence="2 3" key="1">
    <citation type="submission" date="2020-04" db="EMBL/GenBank/DDBJ databases">
        <title>Pseudoalteromonas caenipelagi sp. nov., isolated from a tidal flat.</title>
        <authorList>
            <person name="Park S."/>
            <person name="Yoon J.-H."/>
        </authorList>
    </citation>
    <scope>NUCLEOTIDE SEQUENCE [LARGE SCALE GENOMIC DNA]</scope>
    <source>
        <strain evidence="2 3">JBTF-M23</strain>
    </source>
</reference>
<evidence type="ECO:0000256" key="1">
    <source>
        <dbReference type="SAM" id="SignalP"/>
    </source>
</evidence>
<keyword evidence="1" id="KW-0732">Signal</keyword>
<sequence>MKFGLKTLLAATILTALTGCNSNNATSTAAEHSEALVSAAQNAARSEANRARDQYRNPVATLDFFGLQDGMTVVEIAPGGGWYSEILAPALKGNGTLYAAHFPAESEGYYKRSLDGFKDKVANDARFSEVKITEFSPVTHLDIAPASSADMVLTFRNVHNWYMRGEHQGVLSAFKAFNKALKPGGILGVVEHRLPENRDDAEQKRSGYMKQSYVIEVAKQAGFELVAQSDINANPKDTADHPKGVWTLPPRLALGEEQADKYKAIGESDRMTLKFKKL</sequence>
<feature type="signal peptide" evidence="1">
    <location>
        <begin position="1"/>
        <end position="25"/>
    </location>
</feature>
<dbReference type="RefSeq" id="WP_171626648.1">
    <property type="nucleotide sequence ID" value="NZ_JABBPG010000005.1"/>
</dbReference>
<gene>
    <name evidence="2" type="ORF">HG263_13740</name>
</gene>